<reference evidence="1 2" key="1">
    <citation type="submission" date="2019-09" db="EMBL/GenBank/DDBJ databases">
        <title>Draft genome sequencing of Hungatella hathewayi 123Y-2.</title>
        <authorList>
            <person name="Lv Q."/>
            <person name="Li S."/>
        </authorList>
    </citation>
    <scope>NUCLEOTIDE SEQUENCE [LARGE SCALE GENOMIC DNA]</scope>
    <source>
        <strain evidence="1 2">123Y-2</strain>
    </source>
</reference>
<dbReference type="InterPro" id="IPR012902">
    <property type="entry name" value="N_methyl_site"/>
</dbReference>
<gene>
    <name evidence="1" type="ORF">GNE07_12820</name>
</gene>
<comment type="caution">
    <text evidence="1">The sequence shown here is derived from an EMBL/GenBank/DDBJ whole genome shotgun (WGS) entry which is preliminary data.</text>
</comment>
<dbReference type="EMBL" id="WNME01000007">
    <property type="protein sequence ID" value="MUB63935.1"/>
    <property type="molecule type" value="Genomic_DNA"/>
</dbReference>
<organism evidence="1 2">
    <name type="scientific">Hungatella hathewayi</name>
    <dbReference type="NCBI Taxonomy" id="154046"/>
    <lineage>
        <taxon>Bacteria</taxon>
        <taxon>Bacillati</taxon>
        <taxon>Bacillota</taxon>
        <taxon>Clostridia</taxon>
        <taxon>Lachnospirales</taxon>
        <taxon>Lachnospiraceae</taxon>
        <taxon>Hungatella</taxon>
    </lineage>
</organism>
<dbReference type="GeneID" id="93147505"/>
<proteinExistence type="predicted"/>
<name>A0A174UXZ8_9FIRM</name>
<dbReference type="NCBIfam" id="TIGR02532">
    <property type="entry name" value="IV_pilin_GFxxxE"/>
    <property type="match status" value="1"/>
</dbReference>
<evidence type="ECO:0000313" key="2">
    <source>
        <dbReference type="Proteomes" id="UP000434223"/>
    </source>
</evidence>
<dbReference type="RefSeq" id="WP_006770968.1">
    <property type="nucleotide sequence ID" value="NZ_CABJBJ010000006.1"/>
</dbReference>
<dbReference type="AlphaFoldDB" id="A0A174UXZ8"/>
<dbReference type="OrthoDB" id="9924808at2"/>
<evidence type="ECO:0000313" key="1">
    <source>
        <dbReference type="EMBL" id="MUB63935.1"/>
    </source>
</evidence>
<sequence length="133" mass="14489">MKRNVFKKHWNLTGRIRGIGAGNADNGFTLVESLAAWTILLIAVTIFLKCLGMAHASMGKGTVMRNQYMTALERVELGGEPLRTKETKLKFIIDKTTFSMDAVMMEYGLPQSGKGETQPVTLKVIGPVSGAGE</sequence>
<protein>
    <submittedName>
        <fullName evidence="1">Prepilin-type N-terminal cleavage/methylation domain-containing protein</fullName>
    </submittedName>
</protein>
<dbReference type="Proteomes" id="UP000434223">
    <property type="component" value="Unassembled WGS sequence"/>
</dbReference>
<accession>A0A174UXZ8</accession>